<dbReference type="AlphaFoldDB" id="A0AAU9WF14"/>
<name>A0AAU9WF14_9CNID</name>
<proteinExistence type="predicted"/>
<evidence type="ECO:0000313" key="3">
    <source>
        <dbReference type="EMBL" id="CAH3112369.1"/>
    </source>
</evidence>
<gene>
    <name evidence="3" type="ORF">PMEA_00005124</name>
</gene>
<feature type="compositionally biased region" description="Low complexity" evidence="1">
    <location>
        <begin position="187"/>
        <end position="197"/>
    </location>
</feature>
<evidence type="ECO:0000256" key="2">
    <source>
        <dbReference type="SAM" id="Phobius"/>
    </source>
</evidence>
<feature type="compositionally biased region" description="Basic and acidic residues" evidence="1">
    <location>
        <begin position="260"/>
        <end position="272"/>
    </location>
</feature>
<feature type="region of interest" description="Disordered" evidence="1">
    <location>
        <begin position="166"/>
        <end position="276"/>
    </location>
</feature>
<feature type="compositionally biased region" description="Polar residues" evidence="1">
    <location>
        <begin position="241"/>
        <end position="254"/>
    </location>
</feature>
<reference evidence="3 4" key="1">
    <citation type="submission" date="2022-05" db="EMBL/GenBank/DDBJ databases">
        <authorList>
            <consortium name="Genoscope - CEA"/>
            <person name="William W."/>
        </authorList>
    </citation>
    <scope>NUCLEOTIDE SEQUENCE [LARGE SCALE GENOMIC DNA]</scope>
</reference>
<accession>A0AAU9WF14</accession>
<comment type="caution">
    <text evidence="3">The sequence shown here is derived from an EMBL/GenBank/DDBJ whole genome shotgun (WGS) entry which is preliminary data.</text>
</comment>
<dbReference type="Proteomes" id="UP001159428">
    <property type="component" value="Unassembled WGS sequence"/>
</dbReference>
<sequence>MTSDTEITRKIPAGKVGWTMGKDMFKIPSSLCGEIYNCSSFDAEATSVACTCSCPSHSATFIFHNETRGCQNNKDVRALLAGGDEKTPVYLKNENIKEELRILKFDDKKKVKLNEDSGSCNVNAQYSSYFRCDGAGDVLPASNTFRIIRGDDNYFLKVTDTTSFDSISGTIPTPTLQPTATAEPLGTSSLSSQSLKTSAREHAPSTSHVPSTIPFTVSMVTDPLRTPSSTLPTTFGVGEASPTTLAKRPTTSDSPSEDPVVTRRDPGLERRTGGKSSPMALIAGVTVAILVILVIIAVLVYRHRHSVDKFNSGKESEEKKKTATRSLDGVTLDTLDNEDHYKALTLREPAVYASGYQVPVRDGEAHLSNSSRNDHNEGHFYAPLNISEGKNINGHKNNQEKVIKDTRPKMNGPISVHQRVYDLMEELVVDPLKEPVKGGGNSSKNDHNEGHFYAPLNISEGKNINGHRNNKEKVIKDTRPKMNGPISVHQRVYDLMEELVVDPLKEPVEGGGNGTEPVYNVLEGSCLDGSQSPAYFGITSDSTDGLHYNYIDKGNHPMSNVSEQKESSYYATTGLTEPVYNTLEAPVTENDGDPVYNVLKAPEDA</sequence>
<keyword evidence="2" id="KW-1133">Transmembrane helix</keyword>
<protein>
    <submittedName>
        <fullName evidence="3">Uncharacterized protein</fullName>
    </submittedName>
</protein>
<feature type="transmembrane region" description="Helical" evidence="2">
    <location>
        <begin position="279"/>
        <end position="301"/>
    </location>
</feature>
<feature type="compositionally biased region" description="Low complexity" evidence="1">
    <location>
        <begin position="221"/>
        <end position="234"/>
    </location>
</feature>
<organism evidence="3 4">
    <name type="scientific">Pocillopora meandrina</name>
    <dbReference type="NCBI Taxonomy" id="46732"/>
    <lineage>
        <taxon>Eukaryota</taxon>
        <taxon>Metazoa</taxon>
        <taxon>Cnidaria</taxon>
        <taxon>Anthozoa</taxon>
        <taxon>Hexacorallia</taxon>
        <taxon>Scleractinia</taxon>
        <taxon>Astrocoeniina</taxon>
        <taxon>Pocilloporidae</taxon>
        <taxon>Pocillopora</taxon>
    </lineage>
</organism>
<keyword evidence="4" id="KW-1185">Reference proteome</keyword>
<feature type="compositionally biased region" description="Polar residues" evidence="1">
    <location>
        <begin position="166"/>
        <end position="180"/>
    </location>
</feature>
<keyword evidence="2" id="KW-0472">Membrane</keyword>
<feature type="compositionally biased region" description="Polar residues" evidence="1">
    <location>
        <begin position="204"/>
        <end position="219"/>
    </location>
</feature>
<evidence type="ECO:0000256" key="1">
    <source>
        <dbReference type="SAM" id="MobiDB-lite"/>
    </source>
</evidence>
<evidence type="ECO:0000313" key="4">
    <source>
        <dbReference type="Proteomes" id="UP001159428"/>
    </source>
</evidence>
<dbReference type="EMBL" id="CALNXJ010000013">
    <property type="protein sequence ID" value="CAH3112369.1"/>
    <property type="molecule type" value="Genomic_DNA"/>
</dbReference>
<keyword evidence="2" id="KW-0812">Transmembrane</keyword>